<dbReference type="GO" id="GO:0003723">
    <property type="term" value="F:RNA binding"/>
    <property type="evidence" value="ECO:0007669"/>
    <property type="project" value="UniProtKB-UniRule"/>
</dbReference>
<dbReference type="Gene3D" id="3.30.70.330">
    <property type="match status" value="1"/>
</dbReference>
<dbReference type="InterPro" id="IPR000504">
    <property type="entry name" value="RRM_dom"/>
</dbReference>
<name>A0ABC8SXS4_9AQUA</name>
<dbReference type="InterPro" id="IPR035979">
    <property type="entry name" value="RBD_domain_sf"/>
</dbReference>
<dbReference type="SUPFAM" id="SSF54928">
    <property type="entry name" value="RNA-binding domain, RBD"/>
    <property type="match status" value="1"/>
</dbReference>
<evidence type="ECO:0000256" key="1">
    <source>
        <dbReference type="PROSITE-ProRule" id="PRU00176"/>
    </source>
</evidence>
<organism evidence="3 4">
    <name type="scientific">Ilex paraguariensis</name>
    <name type="common">yerba mate</name>
    <dbReference type="NCBI Taxonomy" id="185542"/>
    <lineage>
        <taxon>Eukaryota</taxon>
        <taxon>Viridiplantae</taxon>
        <taxon>Streptophyta</taxon>
        <taxon>Embryophyta</taxon>
        <taxon>Tracheophyta</taxon>
        <taxon>Spermatophyta</taxon>
        <taxon>Magnoliopsida</taxon>
        <taxon>eudicotyledons</taxon>
        <taxon>Gunneridae</taxon>
        <taxon>Pentapetalae</taxon>
        <taxon>asterids</taxon>
        <taxon>campanulids</taxon>
        <taxon>Aquifoliales</taxon>
        <taxon>Aquifoliaceae</taxon>
        <taxon>Ilex</taxon>
    </lineage>
</organism>
<keyword evidence="4" id="KW-1185">Reference proteome</keyword>
<dbReference type="EMBL" id="CAUOFW020003391">
    <property type="protein sequence ID" value="CAK9159688.1"/>
    <property type="molecule type" value="Genomic_DNA"/>
</dbReference>
<protein>
    <recommendedName>
        <fullName evidence="2">RRM domain-containing protein</fullName>
    </recommendedName>
</protein>
<evidence type="ECO:0000259" key="2">
    <source>
        <dbReference type="PROSITE" id="PS50102"/>
    </source>
</evidence>
<evidence type="ECO:0000313" key="4">
    <source>
        <dbReference type="Proteomes" id="UP001642360"/>
    </source>
</evidence>
<gene>
    <name evidence="3" type="ORF">ILEXP_LOCUS28392</name>
</gene>
<reference evidence="3 4" key="1">
    <citation type="submission" date="2024-02" db="EMBL/GenBank/DDBJ databases">
        <authorList>
            <person name="Vignale AGUSTIN F."/>
            <person name="Sosa J E."/>
            <person name="Modenutti C."/>
        </authorList>
    </citation>
    <scope>NUCLEOTIDE SEQUENCE [LARGE SCALE GENOMIC DNA]</scope>
</reference>
<dbReference type="Pfam" id="PF00076">
    <property type="entry name" value="RRM_1"/>
    <property type="match status" value="1"/>
</dbReference>
<sequence>MAGKEQDNRIFVGGLAWDVTDRQLENVFSRFGKIIDCQIWPLEAQRSFMEGSEKRLVKHICGLIGRLQIPDDDVCYVAIRSYIDVDSKSAISALNSQGSKIPDTSSAKGFKCLKLILFWMVMKTIFSPPIFCKCLSAISILKCPRGFVLFKSRTAKVDILVQVSVVLGQWGGVLFPVASSYPGKSCAVCIMILSCPCFRGSLLDCEAGFHPIQFI</sequence>
<dbReference type="InterPro" id="IPR012677">
    <property type="entry name" value="Nucleotide-bd_a/b_plait_sf"/>
</dbReference>
<comment type="caution">
    <text evidence="3">The sequence shown here is derived from an EMBL/GenBank/DDBJ whole genome shotgun (WGS) entry which is preliminary data.</text>
</comment>
<evidence type="ECO:0000313" key="3">
    <source>
        <dbReference type="EMBL" id="CAK9159688.1"/>
    </source>
</evidence>
<accession>A0ABC8SXS4</accession>
<proteinExistence type="predicted"/>
<dbReference type="AlphaFoldDB" id="A0ABC8SXS4"/>
<dbReference type="PROSITE" id="PS50102">
    <property type="entry name" value="RRM"/>
    <property type="match status" value="1"/>
</dbReference>
<keyword evidence="1" id="KW-0694">RNA-binding</keyword>
<feature type="domain" description="RRM" evidence="2">
    <location>
        <begin position="8"/>
        <end position="39"/>
    </location>
</feature>
<dbReference type="Proteomes" id="UP001642360">
    <property type="component" value="Unassembled WGS sequence"/>
</dbReference>